<sequence>MKKIVLLAAVASAAAIASPAAAQATGSVTVTGSVADKCFAIAPISDTITLGELSLQTGVNAGTVDSAFSSNTGGLSRSFSVRCTTTTPTITVSALPLTISGNAGTSGGYTGTVHYTSTLTAQKAGGGADASAVYTTADSLPAATTTSVGDRLKNATNNVTVTVSNGTTTNGTDQLKAGSYSGSISITVSPV</sequence>
<dbReference type="HOGENOM" id="CLU_1420174_0_0_5"/>
<dbReference type="EMBL" id="CP000248">
    <property type="protein sequence ID" value="ABD25217.1"/>
    <property type="molecule type" value="Genomic_DNA"/>
</dbReference>
<dbReference type="Proteomes" id="UP000009134">
    <property type="component" value="Chromosome"/>
</dbReference>
<feature type="signal peptide" evidence="1">
    <location>
        <begin position="1"/>
        <end position="22"/>
    </location>
</feature>
<feature type="chain" id="PRO_5004208487" description="Spore coat protein U domain-containing protein" evidence="1">
    <location>
        <begin position="23"/>
        <end position="191"/>
    </location>
</feature>
<protein>
    <recommendedName>
        <fullName evidence="4">Spore coat protein U domain-containing protein</fullName>
    </recommendedName>
</protein>
<dbReference type="AlphaFoldDB" id="Q2GAA6"/>
<reference evidence="3" key="1">
    <citation type="submission" date="2006-01" db="EMBL/GenBank/DDBJ databases">
        <title>Complete sequence of Novosphingobium aromaticivorans DSM 12444.</title>
        <authorList>
            <consortium name="US DOE Joint Genome Institute"/>
            <person name="Copeland A."/>
            <person name="Lucas S."/>
            <person name="Lapidus A."/>
            <person name="Barry K."/>
            <person name="Detter J.C."/>
            <person name="Glavina T."/>
            <person name="Hammon N."/>
            <person name="Israni S."/>
            <person name="Pitluck S."/>
            <person name="Chain P."/>
            <person name="Malfatti S."/>
            <person name="Shin M."/>
            <person name="Vergez L."/>
            <person name="Schmutz J."/>
            <person name="Larimer F."/>
            <person name="Land M."/>
            <person name="Kyrpides N."/>
            <person name="Ivanova N."/>
            <person name="Fredrickson J."/>
            <person name="Balkwill D."/>
            <person name="Romine M.F."/>
            <person name="Richardson P."/>
        </authorList>
    </citation>
    <scope>NUCLEOTIDE SEQUENCE [LARGE SCALE GENOMIC DNA]</scope>
    <source>
        <strain evidence="3">ATCC 700278 / DSM 12444 / CCUG 56034 / CIP 105152 / NBRC 16084 / F199</strain>
    </source>
</reference>
<evidence type="ECO:0000256" key="1">
    <source>
        <dbReference type="SAM" id="SignalP"/>
    </source>
</evidence>
<evidence type="ECO:0000313" key="3">
    <source>
        <dbReference type="Proteomes" id="UP000009134"/>
    </source>
</evidence>
<keyword evidence="3" id="KW-1185">Reference proteome</keyword>
<evidence type="ECO:0008006" key="4">
    <source>
        <dbReference type="Google" id="ProtNLM"/>
    </source>
</evidence>
<evidence type="ECO:0000313" key="2">
    <source>
        <dbReference type="EMBL" id="ABD25217.1"/>
    </source>
</evidence>
<organism evidence="2 3">
    <name type="scientific">Novosphingobium aromaticivorans (strain ATCC 700278 / DSM 12444 / CCUG 56034 / CIP 105152 / NBRC 16084 / F199)</name>
    <dbReference type="NCBI Taxonomy" id="279238"/>
    <lineage>
        <taxon>Bacteria</taxon>
        <taxon>Pseudomonadati</taxon>
        <taxon>Pseudomonadota</taxon>
        <taxon>Alphaproteobacteria</taxon>
        <taxon>Sphingomonadales</taxon>
        <taxon>Sphingomonadaceae</taxon>
        <taxon>Novosphingobium</taxon>
    </lineage>
</organism>
<keyword evidence="1" id="KW-0732">Signal</keyword>
<proteinExistence type="predicted"/>
<accession>Q2GAA6</accession>
<dbReference type="KEGG" id="nar:Saro_0771"/>
<dbReference type="eggNOG" id="ENOG50318I5">
    <property type="taxonomic scope" value="Bacteria"/>
</dbReference>
<name>Q2GAA6_NOVAD</name>
<gene>
    <name evidence="2" type="ordered locus">Saro_0771</name>
</gene>
<dbReference type="STRING" id="279238.Saro_0771"/>
<dbReference type="RefSeq" id="WP_011444431.1">
    <property type="nucleotide sequence ID" value="NC_007794.1"/>
</dbReference>